<dbReference type="PROSITE" id="PS00070">
    <property type="entry name" value="ALDEHYDE_DEHYDR_CYS"/>
    <property type="match status" value="1"/>
</dbReference>
<feature type="compositionally biased region" description="Low complexity" evidence="13">
    <location>
        <begin position="733"/>
        <end position="743"/>
    </location>
</feature>
<comment type="caution">
    <text evidence="15">The sequence shown here is derived from an EMBL/GenBank/DDBJ whole genome shotgun (WGS) entry which is preliminary data.</text>
</comment>
<comment type="similarity">
    <text evidence="3 12">Belongs to the aldehyde dehydrogenase family.</text>
</comment>
<comment type="function">
    <text evidence="8">Converts gamma-trimethylaminobutyraldehyde into gamma-butyrobetaine with high efficiency (in vitro). Can catalyze the irreversible oxidation of a broad range of aldehydes to the corresponding acids in an NAD-dependent reaction, but with low efficiency.</text>
</comment>
<evidence type="ECO:0000259" key="14">
    <source>
        <dbReference type="Pfam" id="PF00171"/>
    </source>
</evidence>
<evidence type="ECO:0000256" key="2">
    <source>
        <dbReference type="ARBA" id="ARBA00005022"/>
    </source>
</evidence>
<evidence type="ECO:0000256" key="11">
    <source>
        <dbReference type="PROSITE-ProRule" id="PRU10007"/>
    </source>
</evidence>
<dbReference type="GO" id="GO:0016592">
    <property type="term" value="C:mediator complex"/>
    <property type="evidence" value="ECO:0007669"/>
    <property type="project" value="InterPro"/>
</dbReference>
<comment type="catalytic activity">
    <reaction evidence="10">
        <text>4-(trimethylamino)butanal + NAD(+) + H2O = 4-(trimethylamino)butanoate + NADH + 2 H(+)</text>
        <dbReference type="Rhea" id="RHEA:17985"/>
        <dbReference type="ChEBI" id="CHEBI:15377"/>
        <dbReference type="ChEBI" id="CHEBI:15378"/>
        <dbReference type="ChEBI" id="CHEBI:16244"/>
        <dbReference type="ChEBI" id="CHEBI:18020"/>
        <dbReference type="ChEBI" id="CHEBI:57540"/>
        <dbReference type="ChEBI" id="CHEBI:57945"/>
        <dbReference type="EC" id="1.2.1.47"/>
    </reaction>
</comment>
<dbReference type="GO" id="GO:0004029">
    <property type="term" value="F:aldehyde dehydrogenase (NAD+) activity"/>
    <property type="evidence" value="ECO:0007669"/>
    <property type="project" value="UniProtKB-EC"/>
</dbReference>
<dbReference type="AlphaFoldDB" id="A0AAV9SCS0"/>
<dbReference type="Gene3D" id="3.40.605.10">
    <property type="entry name" value="Aldehyde Dehydrogenase, Chain A, domain 1"/>
    <property type="match status" value="1"/>
</dbReference>
<gene>
    <name evidence="15" type="ORF">CRENBAI_024072</name>
</gene>
<dbReference type="GO" id="GO:0047105">
    <property type="term" value="F:4-trimethylammoniobutyraldehyde dehydrogenase activity"/>
    <property type="evidence" value="ECO:0007669"/>
    <property type="project" value="UniProtKB-EC"/>
</dbReference>
<organism evidence="15 16">
    <name type="scientific">Crenichthys baileyi</name>
    <name type="common">White River springfish</name>
    <dbReference type="NCBI Taxonomy" id="28760"/>
    <lineage>
        <taxon>Eukaryota</taxon>
        <taxon>Metazoa</taxon>
        <taxon>Chordata</taxon>
        <taxon>Craniata</taxon>
        <taxon>Vertebrata</taxon>
        <taxon>Euteleostomi</taxon>
        <taxon>Actinopterygii</taxon>
        <taxon>Neopterygii</taxon>
        <taxon>Teleostei</taxon>
        <taxon>Neoteleostei</taxon>
        <taxon>Acanthomorphata</taxon>
        <taxon>Ovalentaria</taxon>
        <taxon>Atherinomorphae</taxon>
        <taxon>Cyprinodontiformes</taxon>
        <taxon>Goodeidae</taxon>
        <taxon>Crenichthys</taxon>
    </lineage>
</organism>
<comment type="subcellular location">
    <subcellularLocation>
        <location evidence="1">Cytoplasm</location>
        <location evidence="1">Cytosol</location>
    </subcellularLocation>
</comment>
<sequence length="895" mass="97954">MAQSILSTMSRAMTGTLVVTEPLNFWAGKRMKPREEKNAEPVFEPATGRVLYQLVPCGAEEVDEAIQSAHSAYLKWSKLSGMERARVMLEAARITREKRDEIAKLEVINNGKCITEALVDIDVAWQTMEFYAGMAGTLTGQHIQLPGGAFAYSRREPLGVCAGIGAFNYPFQISVTKSAPALACGNAMVFKPSPMTPLTAVIMAEIYKEAGVPDGLFCVVQGGAETGSLLCHHPKIAKISFTGSVPTGKKIMEMSAKGVKQVTLELGGKSPLIIFKDCDLENAVRGALMANFLTQGQVCCNGTRVFVQREIMPQFLEEVVKRTKAIAVGDPLLDSTRMGAMISKPQLDKALGFVTQAKKEGAKVLCGGEAFVPSDPKLKGGYFMSPCVLDNCRDDMTCVKEEIFGPVMSVLPFDTEEEVIQRANNTTYGLASGVFTRDISRAHRVAERLEAGTCFINNYNNIAVEMPFGGYKMSGFGRENGQVTIEYYSQLKTVVVELGDQREEKQLEASVDSLISLVAHVKNALQNFIYKLENEYERLTWPSVLDNFGLLSGQLNTINKMLKNEKTPSFRSQVIIPLLLSQKPDDDLTVLTEQRVPVFSHEIVPDYLRTKPDPEVEEQEKQLSTEATRIGPDVAQKQIQALNKMCSNLLEKLNNPRDDRDAESAASRMNKPSFNPGDTNALVAAVAFGKGLSKCRPPGPMAPGHPGQGAMMSGGPTLQQVTIGGQQGGMGGPVAPQQQGQPGESNKGGRRSVWPDNVKVFKGGNKEVLLLTCEGVLSLSTPIPVLPCSVGTVLLSQRAGPWLTYIHPLCPNRPTSRCVRRSAETAQSCTRGGMNRRLRIRHPVWFIWRRKISVDPASVGECTLAVPRREFMVWGKVVEGEEVPVWQKLHSFHSL</sequence>
<dbReference type="InterPro" id="IPR029510">
    <property type="entry name" value="Ald_DH_CS_GLU"/>
</dbReference>
<proteinExistence type="inferred from homology"/>
<evidence type="ECO:0000256" key="8">
    <source>
        <dbReference type="ARBA" id="ARBA00037704"/>
    </source>
</evidence>
<feature type="region of interest" description="Disordered" evidence="13">
    <location>
        <begin position="722"/>
        <end position="754"/>
    </location>
</feature>
<dbReference type="GO" id="GO:0006357">
    <property type="term" value="P:regulation of transcription by RNA polymerase II"/>
    <property type="evidence" value="ECO:0007669"/>
    <property type="project" value="InterPro"/>
</dbReference>
<dbReference type="FunFam" id="3.40.605.10:FF:000016">
    <property type="entry name" value="4-trimethylaminobutyraldehyde dehydrogenase isoform X1"/>
    <property type="match status" value="1"/>
</dbReference>
<dbReference type="InterPro" id="IPR016162">
    <property type="entry name" value="Ald_DH_N"/>
</dbReference>
<evidence type="ECO:0000256" key="10">
    <source>
        <dbReference type="ARBA" id="ARBA00052253"/>
    </source>
</evidence>
<dbReference type="InterPro" id="IPR015590">
    <property type="entry name" value="Aldehyde_DH_dom"/>
</dbReference>
<keyword evidence="7" id="KW-0520">NAD</keyword>
<feature type="active site" evidence="11">
    <location>
        <position position="265"/>
    </location>
</feature>
<evidence type="ECO:0000256" key="3">
    <source>
        <dbReference type="ARBA" id="ARBA00009986"/>
    </source>
</evidence>
<dbReference type="Pfam" id="PF10232">
    <property type="entry name" value="Med8"/>
    <property type="match status" value="1"/>
</dbReference>
<dbReference type="GO" id="GO:0003712">
    <property type="term" value="F:transcription coregulator activity"/>
    <property type="evidence" value="ECO:0007669"/>
    <property type="project" value="InterPro"/>
</dbReference>
<protein>
    <recommendedName>
        <fullName evidence="14">Aldehyde dehydrogenase domain-containing protein</fullName>
    </recommendedName>
</protein>
<evidence type="ECO:0000313" key="16">
    <source>
        <dbReference type="Proteomes" id="UP001311232"/>
    </source>
</evidence>
<comment type="pathway">
    <text evidence="2">Amine and polyamine biosynthesis; carnitine biosynthesis.</text>
</comment>
<accession>A0AAV9SCS0</accession>
<feature type="compositionally biased region" description="Basic and acidic residues" evidence="13">
    <location>
        <begin position="654"/>
        <end position="663"/>
    </location>
</feature>
<evidence type="ECO:0000256" key="9">
    <source>
        <dbReference type="ARBA" id="ARBA00049194"/>
    </source>
</evidence>
<dbReference type="SUPFAM" id="SSF53720">
    <property type="entry name" value="ALDH-like"/>
    <property type="match status" value="1"/>
</dbReference>
<evidence type="ECO:0000256" key="7">
    <source>
        <dbReference type="ARBA" id="ARBA00023027"/>
    </source>
</evidence>
<dbReference type="Proteomes" id="UP001311232">
    <property type="component" value="Unassembled WGS sequence"/>
</dbReference>
<dbReference type="InterPro" id="IPR016161">
    <property type="entry name" value="Ald_DH/histidinol_DH"/>
</dbReference>
<evidence type="ECO:0000256" key="13">
    <source>
        <dbReference type="SAM" id="MobiDB-lite"/>
    </source>
</evidence>
<dbReference type="CDD" id="cd07090">
    <property type="entry name" value="ALDH_F9_TMBADH"/>
    <property type="match status" value="1"/>
</dbReference>
<keyword evidence="5" id="KW-0963">Cytoplasm</keyword>
<name>A0AAV9SCS0_9TELE</name>
<dbReference type="PROSITE" id="PS00687">
    <property type="entry name" value="ALDEHYDE_DEHYDR_GLU"/>
    <property type="match status" value="1"/>
</dbReference>
<evidence type="ECO:0000256" key="12">
    <source>
        <dbReference type="RuleBase" id="RU003345"/>
    </source>
</evidence>
<evidence type="ECO:0000256" key="4">
    <source>
        <dbReference type="ARBA" id="ARBA00011881"/>
    </source>
</evidence>
<reference evidence="15 16" key="1">
    <citation type="submission" date="2021-06" db="EMBL/GenBank/DDBJ databases">
        <authorList>
            <person name="Palmer J.M."/>
        </authorList>
    </citation>
    <scope>NUCLEOTIDE SEQUENCE [LARGE SCALE GENOMIC DNA]</scope>
    <source>
        <strain evidence="15 16">MEX-2019</strain>
        <tissue evidence="15">Muscle</tissue>
    </source>
</reference>
<dbReference type="Pfam" id="PF00171">
    <property type="entry name" value="Aldedh"/>
    <property type="match status" value="1"/>
</dbReference>
<dbReference type="FunFam" id="3.40.309.10:FF:000019">
    <property type="entry name" value="4-trimethylaminobutyraldehyde dehydrogenase isoform X1"/>
    <property type="match status" value="1"/>
</dbReference>
<comment type="subunit">
    <text evidence="4">Homotetramer.</text>
</comment>
<dbReference type="InterPro" id="IPR019364">
    <property type="entry name" value="Mediatior_Med8_fun/met"/>
</dbReference>
<evidence type="ECO:0000313" key="15">
    <source>
        <dbReference type="EMBL" id="KAK5619167.1"/>
    </source>
</evidence>
<evidence type="ECO:0000256" key="5">
    <source>
        <dbReference type="ARBA" id="ARBA00022490"/>
    </source>
</evidence>
<feature type="domain" description="Aldehyde dehydrogenase" evidence="14">
    <location>
        <begin position="38"/>
        <end position="494"/>
    </location>
</feature>
<dbReference type="Gene3D" id="3.40.309.10">
    <property type="entry name" value="Aldehyde Dehydrogenase, Chain A, domain 2"/>
    <property type="match status" value="1"/>
</dbReference>
<dbReference type="PANTHER" id="PTHR11699">
    <property type="entry name" value="ALDEHYDE DEHYDROGENASE-RELATED"/>
    <property type="match status" value="1"/>
</dbReference>
<keyword evidence="16" id="KW-1185">Reference proteome</keyword>
<dbReference type="GO" id="GO:0005829">
    <property type="term" value="C:cytosol"/>
    <property type="evidence" value="ECO:0007669"/>
    <property type="project" value="UniProtKB-SubCell"/>
</dbReference>
<evidence type="ECO:0000256" key="1">
    <source>
        <dbReference type="ARBA" id="ARBA00004514"/>
    </source>
</evidence>
<evidence type="ECO:0000256" key="6">
    <source>
        <dbReference type="ARBA" id="ARBA00023002"/>
    </source>
</evidence>
<dbReference type="EMBL" id="JAHHUM010000585">
    <property type="protein sequence ID" value="KAK5619167.1"/>
    <property type="molecule type" value="Genomic_DNA"/>
</dbReference>
<feature type="region of interest" description="Disordered" evidence="13">
    <location>
        <begin position="654"/>
        <end position="678"/>
    </location>
</feature>
<dbReference type="NCBIfam" id="NF009725">
    <property type="entry name" value="PRK13252.1"/>
    <property type="match status" value="1"/>
</dbReference>
<dbReference type="InterPro" id="IPR016160">
    <property type="entry name" value="Ald_DH_CS_CYS"/>
</dbReference>
<keyword evidence="6 12" id="KW-0560">Oxidoreductase</keyword>
<comment type="catalytic activity">
    <reaction evidence="9">
        <text>an aldehyde + NAD(+) + H2O = a carboxylate + NADH + 2 H(+)</text>
        <dbReference type="Rhea" id="RHEA:16185"/>
        <dbReference type="ChEBI" id="CHEBI:15377"/>
        <dbReference type="ChEBI" id="CHEBI:15378"/>
        <dbReference type="ChEBI" id="CHEBI:17478"/>
        <dbReference type="ChEBI" id="CHEBI:29067"/>
        <dbReference type="ChEBI" id="CHEBI:57540"/>
        <dbReference type="ChEBI" id="CHEBI:57945"/>
        <dbReference type="EC" id="1.2.1.3"/>
    </reaction>
</comment>
<dbReference type="InterPro" id="IPR016163">
    <property type="entry name" value="Ald_DH_C"/>
</dbReference>